<sequence>MAYGKSRSVRFHNDMESGTFTERYNEQNNDHHPASIKQTYSIDGAKVQLPESLKMLKKESASSSLATSPPPLSLRTKVLARVFYEDYERVKRKILDPRGETIHRWNKVLLVVCLASLFVDPFFFFLPSVRDKVTCIDIEMTLELILTVVRSVADVFYVAQIYVKFRTAYVAPSSRIFGRGELIVDPWKIALRYVKGGFFIDLIAALPLPQATGVVTETAWAGAAYNLMLFILASHVSLRIN</sequence>
<dbReference type="EMBL" id="GISG01183533">
    <property type="protein sequence ID" value="MBA4654405.1"/>
    <property type="molecule type" value="Transcribed_RNA"/>
</dbReference>
<keyword evidence="1" id="KW-0407">Ion channel</keyword>
<reference evidence="3" key="1">
    <citation type="journal article" date="2013" name="J. Plant Res.">
        <title>Effect of fungi and light on seed germination of three Opuntia species from semiarid lands of central Mexico.</title>
        <authorList>
            <person name="Delgado-Sanchez P."/>
            <person name="Jimenez-Bremont J.F."/>
            <person name="Guerrero-Gonzalez Mde L."/>
            <person name="Flores J."/>
        </authorList>
    </citation>
    <scope>NUCLEOTIDE SEQUENCE</scope>
    <source>
        <tissue evidence="3">Cladode</tissue>
    </source>
</reference>
<protein>
    <recommendedName>
        <fullName evidence="4">Ion transport domain-containing protein</fullName>
    </recommendedName>
</protein>
<evidence type="ECO:0000256" key="1">
    <source>
        <dbReference type="ARBA" id="ARBA00023303"/>
    </source>
</evidence>
<evidence type="ECO:0008006" key="4">
    <source>
        <dbReference type="Google" id="ProtNLM"/>
    </source>
</evidence>
<keyword evidence="2" id="KW-0812">Transmembrane</keyword>
<dbReference type="GO" id="GO:0034220">
    <property type="term" value="P:monoatomic ion transmembrane transport"/>
    <property type="evidence" value="ECO:0007669"/>
    <property type="project" value="UniProtKB-KW"/>
</dbReference>
<keyword evidence="2" id="KW-1133">Transmembrane helix</keyword>
<dbReference type="PANTHER" id="PTHR45651:SF12">
    <property type="entry name" value="CYCLIC NUCLEOTIDE-GATED ION CHANNEL 15-RELATED"/>
    <property type="match status" value="1"/>
</dbReference>
<proteinExistence type="predicted"/>
<dbReference type="PANTHER" id="PTHR45651">
    <property type="entry name" value="CYCLIC NUCLEOTIDE-GATED ION CHANNEL 15-RELATED-RELATED"/>
    <property type="match status" value="1"/>
</dbReference>
<reference evidence="3" key="2">
    <citation type="submission" date="2020-07" db="EMBL/GenBank/DDBJ databases">
        <authorList>
            <person name="Vera ALvarez R."/>
            <person name="Arias-Moreno D.M."/>
            <person name="Jimenez-Jacinto V."/>
            <person name="Jimenez-Bremont J.F."/>
            <person name="Swaminathan K."/>
            <person name="Moose S.P."/>
            <person name="Guerrero-Gonzalez M.L."/>
            <person name="Marino-Ramirez L."/>
            <person name="Landsman D."/>
            <person name="Rodriguez-Kessler M."/>
            <person name="Delgado-Sanchez P."/>
        </authorList>
    </citation>
    <scope>NUCLEOTIDE SEQUENCE</scope>
    <source>
        <tissue evidence="3">Cladode</tissue>
    </source>
</reference>
<feature type="transmembrane region" description="Helical" evidence="2">
    <location>
        <begin position="108"/>
        <end position="126"/>
    </location>
</feature>
<keyword evidence="1" id="KW-0406">Ion transport</keyword>
<dbReference type="GO" id="GO:0016020">
    <property type="term" value="C:membrane"/>
    <property type="evidence" value="ECO:0007669"/>
    <property type="project" value="UniProtKB-SubCell"/>
</dbReference>
<keyword evidence="1" id="KW-0813">Transport</keyword>
<dbReference type="SUPFAM" id="SSF81324">
    <property type="entry name" value="Voltage-gated potassium channels"/>
    <property type="match status" value="1"/>
</dbReference>
<name>A0A7C9E383_OPUST</name>
<evidence type="ECO:0000313" key="3">
    <source>
        <dbReference type="EMBL" id="MBA4654405.1"/>
    </source>
</evidence>
<organism evidence="3">
    <name type="scientific">Opuntia streptacantha</name>
    <name type="common">Prickly pear cactus</name>
    <name type="synonym">Opuntia cardona</name>
    <dbReference type="NCBI Taxonomy" id="393608"/>
    <lineage>
        <taxon>Eukaryota</taxon>
        <taxon>Viridiplantae</taxon>
        <taxon>Streptophyta</taxon>
        <taxon>Embryophyta</taxon>
        <taxon>Tracheophyta</taxon>
        <taxon>Spermatophyta</taxon>
        <taxon>Magnoliopsida</taxon>
        <taxon>eudicotyledons</taxon>
        <taxon>Gunneridae</taxon>
        <taxon>Pentapetalae</taxon>
        <taxon>Caryophyllales</taxon>
        <taxon>Cactineae</taxon>
        <taxon>Cactaceae</taxon>
        <taxon>Opuntioideae</taxon>
        <taxon>Opuntia</taxon>
    </lineage>
</organism>
<keyword evidence="2" id="KW-0472">Membrane</keyword>
<dbReference type="AlphaFoldDB" id="A0A7C9E383"/>
<evidence type="ECO:0000256" key="2">
    <source>
        <dbReference type="SAM" id="Phobius"/>
    </source>
</evidence>
<accession>A0A7C9E383</accession>